<reference evidence="1 2" key="1">
    <citation type="submission" date="2022-06" db="EMBL/GenBank/DDBJ databases">
        <title>Thiomicrohabdus sp. nov, an obligately chemolithoautotrophic, sulfur-oxidizing bacterium isolated from beach of Guanyin Mountain. Amoy.</title>
        <authorList>
            <person name="Zhu H."/>
        </authorList>
    </citation>
    <scope>NUCLEOTIDE SEQUENCE [LARGE SCALE GENOMIC DNA]</scope>
    <source>
        <strain evidence="1 2">XGS-01</strain>
    </source>
</reference>
<dbReference type="EMBL" id="CP102381">
    <property type="protein sequence ID" value="WEJ61717.1"/>
    <property type="molecule type" value="Genomic_DNA"/>
</dbReference>
<gene>
    <name evidence="1" type="ORF">NR989_06780</name>
</gene>
<accession>A0ABY8CA80</accession>
<sequence length="114" mass="13019">MKLTLTELANQSFENGEELASELTVMLNEHIADYGDDFVQDMSHISQAAIYDGNILVDQVIFLKDNLYRCDYSYDWVIGWTCSGTQEAGRVKEKVRFMVNDNGECEFKFLTLSA</sequence>
<proteinExistence type="predicted"/>
<evidence type="ECO:0000313" key="1">
    <source>
        <dbReference type="EMBL" id="WEJ61717.1"/>
    </source>
</evidence>
<dbReference type="RefSeq" id="WP_275593976.1">
    <property type="nucleotide sequence ID" value="NZ_CP102381.1"/>
</dbReference>
<keyword evidence="2" id="KW-1185">Reference proteome</keyword>
<protein>
    <recommendedName>
        <fullName evidence="3">DUF4440 domain-containing protein</fullName>
    </recommendedName>
</protein>
<dbReference type="Proteomes" id="UP001222275">
    <property type="component" value="Chromosome"/>
</dbReference>
<evidence type="ECO:0008006" key="3">
    <source>
        <dbReference type="Google" id="ProtNLM"/>
    </source>
</evidence>
<name>A0ABY8CA80_9GAMM</name>
<organism evidence="1 2">
    <name type="scientific">Thiomicrorhabdus lithotrophica</name>
    <dbReference type="NCBI Taxonomy" id="2949997"/>
    <lineage>
        <taxon>Bacteria</taxon>
        <taxon>Pseudomonadati</taxon>
        <taxon>Pseudomonadota</taxon>
        <taxon>Gammaproteobacteria</taxon>
        <taxon>Thiotrichales</taxon>
        <taxon>Piscirickettsiaceae</taxon>
        <taxon>Thiomicrorhabdus</taxon>
    </lineage>
</organism>
<evidence type="ECO:0000313" key="2">
    <source>
        <dbReference type="Proteomes" id="UP001222275"/>
    </source>
</evidence>